<dbReference type="SUPFAM" id="SSF63418">
    <property type="entry name" value="MurE/MurF N-terminal domain"/>
    <property type="match status" value="1"/>
</dbReference>
<evidence type="ECO:0000256" key="6">
    <source>
        <dbReference type="ARBA" id="ARBA00023316"/>
    </source>
</evidence>
<feature type="binding site" evidence="7">
    <location>
        <begin position="153"/>
        <end position="154"/>
    </location>
    <ligand>
        <name>UDP-N-acetyl-alpha-D-muramoyl-L-alanyl-D-glutamate</name>
        <dbReference type="ChEBI" id="CHEBI:83900"/>
    </ligand>
</feature>
<dbReference type="NCBIfam" id="NF001126">
    <property type="entry name" value="PRK00139.1-4"/>
    <property type="match status" value="1"/>
</dbReference>
<comment type="pathway">
    <text evidence="7 8">Cell wall biogenesis; peptidoglycan biosynthesis.</text>
</comment>
<dbReference type="SUPFAM" id="SSF53623">
    <property type="entry name" value="MurD-like peptide ligases, catalytic domain"/>
    <property type="match status" value="1"/>
</dbReference>
<dbReference type="Gene3D" id="3.90.190.20">
    <property type="entry name" value="Mur ligase, C-terminal domain"/>
    <property type="match status" value="1"/>
</dbReference>
<evidence type="ECO:0000313" key="13">
    <source>
        <dbReference type="Proteomes" id="UP001500936"/>
    </source>
</evidence>
<dbReference type="PANTHER" id="PTHR23135:SF4">
    <property type="entry name" value="UDP-N-ACETYLMURAMOYL-L-ALANYL-D-GLUTAMATE--2,6-DIAMINOPIMELATE LIGASE MURE HOMOLOG, CHLOROPLASTIC"/>
    <property type="match status" value="1"/>
</dbReference>
<dbReference type="EMBL" id="BAABHB010000005">
    <property type="protein sequence ID" value="GAA4408102.1"/>
    <property type="molecule type" value="Genomic_DNA"/>
</dbReference>
<dbReference type="HAMAP" id="MF_00208">
    <property type="entry name" value="MurE"/>
    <property type="match status" value="1"/>
</dbReference>
<keyword evidence="7" id="KW-0547">Nucleotide-binding</keyword>
<feature type="binding site" evidence="7">
    <location>
        <position position="30"/>
    </location>
    <ligand>
        <name>UDP-N-acetyl-alpha-D-muramoyl-L-alanyl-D-glutamate</name>
        <dbReference type="ChEBI" id="CHEBI:83900"/>
    </ligand>
</feature>
<dbReference type="Pfam" id="PF08245">
    <property type="entry name" value="Mur_ligase_M"/>
    <property type="match status" value="1"/>
</dbReference>
<dbReference type="PANTHER" id="PTHR23135">
    <property type="entry name" value="MUR LIGASE FAMILY MEMBER"/>
    <property type="match status" value="1"/>
</dbReference>
<comment type="function">
    <text evidence="7">Catalyzes the addition of meso-diaminopimelic acid to the nucleotide precursor UDP-N-acetylmuramoyl-L-alanyl-D-glutamate (UMAG) in the biosynthesis of bacterial cell-wall peptidoglycan.</text>
</comment>
<organism evidence="12 13">
    <name type="scientific">Nibrella viscosa</name>
    <dbReference type="NCBI Taxonomy" id="1084524"/>
    <lineage>
        <taxon>Bacteria</taxon>
        <taxon>Pseudomonadati</taxon>
        <taxon>Bacteroidota</taxon>
        <taxon>Cytophagia</taxon>
        <taxon>Cytophagales</taxon>
        <taxon>Spirosomataceae</taxon>
        <taxon>Nibrella</taxon>
    </lineage>
</organism>
<comment type="cofactor">
    <cofactor evidence="7">
        <name>Mg(2+)</name>
        <dbReference type="ChEBI" id="CHEBI:18420"/>
    </cofactor>
</comment>
<dbReference type="GO" id="GO:0016874">
    <property type="term" value="F:ligase activity"/>
    <property type="evidence" value="ECO:0007669"/>
    <property type="project" value="UniProtKB-KW"/>
</dbReference>
<feature type="binding site" evidence="7">
    <location>
        <begin position="111"/>
        <end position="117"/>
    </location>
    <ligand>
        <name>ATP</name>
        <dbReference type="ChEBI" id="CHEBI:30616"/>
    </ligand>
</feature>
<dbReference type="Gene3D" id="3.40.1190.10">
    <property type="entry name" value="Mur-like, catalytic domain"/>
    <property type="match status" value="1"/>
</dbReference>
<dbReference type="RefSeq" id="WP_345268416.1">
    <property type="nucleotide sequence ID" value="NZ_BAABHB010000005.1"/>
</dbReference>
<dbReference type="Pfam" id="PF01225">
    <property type="entry name" value="Mur_ligase"/>
    <property type="match status" value="1"/>
</dbReference>
<comment type="PTM">
    <text evidence="7">Carboxylation is probably crucial for Mg(2+) binding and, consequently, for the gamma-phosphate positioning of ATP.</text>
</comment>
<dbReference type="Gene3D" id="3.40.1390.10">
    <property type="entry name" value="MurE/MurF, N-terminal domain"/>
    <property type="match status" value="1"/>
</dbReference>
<dbReference type="InterPro" id="IPR036565">
    <property type="entry name" value="Mur-like_cat_sf"/>
</dbReference>
<evidence type="ECO:0000256" key="3">
    <source>
        <dbReference type="ARBA" id="ARBA00022960"/>
    </source>
</evidence>
<evidence type="ECO:0000256" key="7">
    <source>
        <dbReference type="HAMAP-Rule" id="MF_00208"/>
    </source>
</evidence>
<evidence type="ECO:0000259" key="10">
    <source>
        <dbReference type="Pfam" id="PF02875"/>
    </source>
</evidence>
<keyword evidence="7" id="KW-0067">ATP-binding</keyword>
<gene>
    <name evidence="7" type="primary">murE</name>
    <name evidence="12" type="ORF">GCM10023187_29510</name>
</gene>
<feature type="binding site" evidence="7">
    <location>
        <begin position="402"/>
        <end position="405"/>
    </location>
    <ligand>
        <name>meso-2,6-diaminopimelate</name>
        <dbReference type="ChEBI" id="CHEBI:57791"/>
    </ligand>
</feature>
<sequence length="492" mass="53657">MTIKELLYKVPILATAGDMEAVINHLTLDSRNVGPGSLFIAVRGTVTDGHTFIDTAVRQGASAILCEEMPVNPEPAVTYVQVQDSAYTQGLIAATFYGHPSRKLNLVGVTGTNGKTSTATLLFRLFRALGYRVGLISTVQNQIDDTVIPATHTTPDVITTNALLTDMLKHGCTHCFMEVSSHAVVQQRIAGLHFAGGIFTNITHDHLDFHGTFDNYIRAKKGFFDQLPASAFALVNIDDKRGMVMLQNTAARKESFSLQTLATFKGKLLADSLFGLHMEIDGKEVWFKLIGRFNAYNILGVYGAAVLLGEDPEEVLTQLSGLMPPPGRFEQVVSDEQIVGIVDYAHTPDALQNVLETIDGLRQADEQIITIVGCGGNRDAAKRPIMAEIACKFSDKVILTSDNPRDEDPMAILEQMQAGVPPIDFKKTLTLPDRREAIQKAVSMANPHDIILVAGKGHETYQEINGVKHDFDDRQVLLEAFANVKSGSVDTP</sequence>
<proteinExistence type="inferred from homology"/>
<feature type="binding site" evidence="7">
    <location>
        <position position="186"/>
    </location>
    <ligand>
        <name>UDP-N-acetyl-alpha-D-muramoyl-L-alanyl-D-glutamate</name>
        <dbReference type="ChEBI" id="CHEBI:83900"/>
    </ligand>
</feature>
<feature type="binding site" evidence="7">
    <location>
        <position position="180"/>
    </location>
    <ligand>
        <name>UDP-N-acetyl-alpha-D-muramoyl-L-alanyl-D-glutamate</name>
        <dbReference type="ChEBI" id="CHEBI:83900"/>
    </ligand>
</feature>
<keyword evidence="13" id="KW-1185">Reference proteome</keyword>
<feature type="binding site" evidence="7">
    <location>
        <position position="378"/>
    </location>
    <ligand>
        <name>meso-2,6-diaminopimelate</name>
        <dbReference type="ChEBI" id="CHEBI:57791"/>
    </ligand>
</feature>
<name>A0ABP8KK94_9BACT</name>
<evidence type="ECO:0000256" key="4">
    <source>
        <dbReference type="ARBA" id="ARBA00022984"/>
    </source>
</evidence>
<dbReference type="InterPro" id="IPR036615">
    <property type="entry name" value="Mur_ligase_C_dom_sf"/>
</dbReference>
<keyword evidence="4 7" id="KW-0573">Peptidoglycan synthesis</keyword>
<reference evidence="13" key="1">
    <citation type="journal article" date="2019" name="Int. J. Syst. Evol. Microbiol.">
        <title>The Global Catalogue of Microorganisms (GCM) 10K type strain sequencing project: providing services to taxonomists for standard genome sequencing and annotation.</title>
        <authorList>
            <consortium name="The Broad Institute Genomics Platform"/>
            <consortium name="The Broad Institute Genome Sequencing Center for Infectious Disease"/>
            <person name="Wu L."/>
            <person name="Ma J."/>
        </authorList>
    </citation>
    <scope>NUCLEOTIDE SEQUENCE [LARGE SCALE GENOMIC DNA]</scope>
    <source>
        <strain evidence="13">JCM 17925</strain>
    </source>
</reference>
<comment type="subcellular location">
    <subcellularLocation>
        <location evidence="7 8">Cytoplasm</location>
    </subcellularLocation>
</comment>
<feature type="domain" description="Mur ligase N-terminal catalytic" evidence="9">
    <location>
        <begin position="23"/>
        <end position="74"/>
    </location>
</feature>
<evidence type="ECO:0000256" key="1">
    <source>
        <dbReference type="ARBA" id="ARBA00005898"/>
    </source>
</evidence>
<keyword evidence="6 7" id="KW-0961">Cell wall biogenesis/degradation</keyword>
<feature type="modified residue" description="N6-carboxylysine" evidence="7">
    <location>
        <position position="220"/>
    </location>
</feature>
<dbReference type="Proteomes" id="UP001500936">
    <property type="component" value="Unassembled WGS sequence"/>
</dbReference>
<keyword evidence="2 7" id="KW-0132">Cell division</keyword>
<comment type="caution">
    <text evidence="12">The sequence shown here is derived from an EMBL/GenBank/DDBJ whole genome shotgun (WGS) entry which is preliminary data.</text>
</comment>
<evidence type="ECO:0000256" key="8">
    <source>
        <dbReference type="RuleBase" id="RU004135"/>
    </source>
</evidence>
<comment type="catalytic activity">
    <reaction evidence="7">
        <text>UDP-N-acetyl-alpha-D-muramoyl-L-alanyl-D-glutamate + meso-2,6-diaminopimelate + ATP = UDP-N-acetyl-alpha-D-muramoyl-L-alanyl-gamma-D-glutamyl-meso-2,6-diaminopimelate + ADP + phosphate + H(+)</text>
        <dbReference type="Rhea" id="RHEA:23676"/>
        <dbReference type="ChEBI" id="CHEBI:15378"/>
        <dbReference type="ChEBI" id="CHEBI:30616"/>
        <dbReference type="ChEBI" id="CHEBI:43474"/>
        <dbReference type="ChEBI" id="CHEBI:57791"/>
        <dbReference type="ChEBI" id="CHEBI:83900"/>
        <dbReference type="ChEBI" id="CHEBI:83905"/>
        <dbReference type="ChEBI" id="CHEBI:456216"/>
        <dbReference type="EC" id="6.3.2.13"/>
    </reaction>
</comment>
<dbReference type="InterPro" id="IPR035911">
    <property type="entry name" value="MurE/MurF_N"/>
</dbReference>
<dbReference type="Pfam" id="PF02875">
    <property type="entry name" value="Mur_ligase_C"/>
    <property type="match status" value="1"/>
</dbReference>
<keyword evidence="7 12" id="KW-0436">Ligase</keyword>
<evidence type="ECO:0000259" key="11">
    <source>
        <dbReference type="Pfam" id="PF08245"/>
    </source>
</evidence>
<dbReference type="InterPro" id="IPR013221">
    <property type="entry name" value="Mur_ligase_cen"/>
</dbReference>
<feature type="binding site" evidence="7">
    <location>
        <position position="459"/>
    </location>
    <ligand>
        <name>meso-2,6-diaminopimelate</name>
        <dbReference type="ChEBI" id="CHEBI:57791"/>
    </ligand>
</feature>
<keyword evidence="7" id="KW-0460">Magnesium</keyword>
<feature type="domain" description="Mur ligase C-terminal" evidence="10">
    <location>
        <begin position="327"/>
        <end position="457"/>
    </location>
</feature>
<accession>A0ABP8KK94</accession>
<dbReference type="InterPro" id="IPR004101">
    <property type="entry name" value="Mur_ligase_C"/>
</dbReference>
<evidence type="ECO:0000256" key="2">
    <source>
        <dbReference type="ARBA" id="ARBA00022618"/>
    </source>
</evidence>
<keyword evidence="3 7" id="KW-0133">Cell shape</keyword>
<feature type="domain" description="Mur ligase central" evidence="11">
    <location>
        <begin position="109"/>
        <end position="304"/>
    </location>
</feature>
<dbReference type="InterPro" id="IPR005761">
    <property type="entry name" value="UDP-N-AcMur-Glu-dNH2Pim_ligase"/>
</dbReference>
<feature type="short sequence motif" description="Meso-diaminopimelate recognition motif" evidence="7">
    <location>
        <begin position="402"/>
        <end position="405"/>
    </location>
</feature>
<comment type="similarity">
    <text evidence="1 7">Belongs to the MurCDEF family. MurE subfamily.</text>
</comment>
<keyword evidence="7" id="KW-0963">Cytoplasm</keyword>
<dbReference type="NCBIfam" id="TIGR01085">
    <property type="entry name" value="murE"/>
    <property type="match status" value="1"/>
</dbReference>
<dbReference type="EC" id="6.3.2.13" evidence="7"/>
<feature type="binding site" evidence="7">
    <location>
        <position position="188"/>
    </location>
    <ligand>
        <name>UDP-N-acetyl-alpha-D-muramoyl-L-alanyl-D-glutamate</name>
        <dbReference type="ChEBI" id="CHEBI:83900"/>
    </ligand>
</feature>
<dbReference type="InterPro" id="IPR000713">
    <property type="entry name" value="Mur_ligase_N"/>
</dbReference>
<comment type="caution">
    <text evidence="7">Lacks conserved residue(s) required for the propagation of feature annotation.</text>
</comment>
<evidence type="ECO:0000259" key="9">
    <source>
        <dbReference type="Pfam" id="PF01225"/>
    </source>
</evidence>
<feature type="binding site" evidence="7">
    <location>
        <position position="455"/>
    </location>
    <ligand>
        <name>meso-2,6-diaminopimelate</name>
        <dbReference type="ChEBI" id="CHEBI:57791"/>
    </ligand>
</feature>
<evidence type="ECO:0000256" key="5">
    <source>
        <dbReference type="ARBA" id="ARBA00023306"/>
    </source>
</evidence>
<protein>
    <recommendedName>
        <fullName evidence="7">UDP-N-acetylmuramoyl-L-alanyl-D-glutamate--2,6-diaminopimelate ligase</fullName>
        <ecNumber evidence="7">6.3.2.13</ecNumber>
    </recommendedName>
    <alternativeName>
        <fullName evidence="7">Meso-A2pm-adding enzyme</fullName>
    </alternativeName>
    <alternativeName>
        <fullName evidence="7">Meso-diaminopimelate-adding enzyme</fullName>
    </alternativeName>
    <alternativeName>
        <fullName evidence="7">UDP-MurNAc-L-Ala-D-Glu:meso-diaminopimelate ligase</fullName>
    </alternativeName>
    <alternativeName>
        <fullName evidence="7">UDP-MurNAc-tripeptide synthetase</fullName>
    </alternativeName>
    <alternativeName>
        <fullName evidence="7">UDP-N-acetylmuramyl-tripeptide synthetase</fullName>
    </alternativeName>
</protein>
<dbReference type="SUPFAM" id="SSF53244">
    <property type="entry name" value="MurD-like peptide ligases, peptide-binding domain"/>
    <property type="match status" value="1"/>
</dbReference>
<evidence type="ECO:0000313" key="12">
    <source>
        <dbReference type="EMBL" id="GAA4408102.1"/>
    </source>
</evidence>
<keyword evidence="5 7" id="KW-0131">Cell cycle</keyword>
<feature type="binding site" evidence="7">
    <location>
        <position position="28"/>
    </location>
    <ligand>
        <name>UDP-N-acetyl-alpha-D-muramoyl-L-alanyl-D-glutamate</name>
        <dbReference type="ChEBI" id="CHEBI:83900"/>
    </ligand>
</feature>